<dbReference type="Proteomes" id="UP000318288">
    <property type="component" value="Unassembled WGS sequence"/>
</dbReference>
<protein>
    <submittedName>
        <fullName evidence="2">Uncharacterized protein</fullName>
    </submittedName>
</protein>
<organism evidence="2 3">
    <name type="scientific">Rubripirellula tenax</name>
    <dbReference type="NCBI Taxonomy" id="2528015"/>
    <lineage>
        <taxon>Bacteria</taxon>
        <taxon>Pseudomonadati</taxon>
        <taxon>Planctomycetota</taxon>
        <taxon>Planctomycetia</taxon>
        <taxon>Pirellulales</taxon>
        <taxon>Pirellulaceae</taxon>
        <taxon>Rubripirellula</taxon>
    </lineage>
</organism>
<evidence type="ECO:0000313" key="3">
    <source>
        <dbReference type="Proteomes" id="UP000318288"/>
    </source>
</evidence>
<feature type="region of interest" description="Disordered" evidence="1">
    <location>
        <begin position="254"/>
        <end position="275"/>
    </location>
</feature>
<reference evidence="2 3" key="1">
    <citation type="submission" date="2019-02" db="EMBL/GenBank/DDBJ databases">
        <title>Deep-cultivation of Planctomycetes and their phenomic and genomic characterization uncovers novel biology.</title>
        <authorList>
            <person name="Wiegand S."/>
            <person name="Jogler M."/>
            <person name="Boedeker C."/>
            <person name="Pinto D."/>
            <person name="Vollmers J."/>
            <person name="Rivas-Marin E."/>
            <person name="Kohn T."/>
            <person name="Peeters S.H."/>
            <person name="Heuer A."/>
            <person name="Rast P."/>
            <person name="Oberbeckmann S."/>
            <person name="Bunk B."/>
            <person name="Jeske O."/>
            <person name="Meyerdierks A."/>
            <person name="Storesund J.E."/>
            <person name="Kallscheuer N."/>
            <person name="Luecker S."/>
            <person name="Lage O.M."/>
            <person name="Pohl T."/>
            <person name="Merkel B.J."/>
            <person name="Hornburger P."/>
            <person name="Mueller R.-W."/>
            <person name="Bruemmer F."/>
            <person name="Labrenz M."/>
            <person name="Spormann A.M."/>
            <person name="Op Den Camp H."/>
            <person name="Overmann J."/>
            <person name="Amann R."/>
            <person name="Jetten M.S.M."/>
            <person name="Mascher T."/>
            <person name="Medema M.H."/>
            <person name="Devos D.P."/>
            <person name="Kaster A.-K."/>
            <person name="Ovreas L."/>
            <person name="Rohde M."/>
            <person name="Galperin M.Y."/>
            <person name="Jogler C."/>
        </authorList>
    </citation>
    <scope>NUCLEOTIDE SEQUENCE [LARGE SCALE GENOMIC DNA]</scope>
    <source>
        <strain evidence="2 3">Poly51</strain>
    </source>
</reference>
<evidence type="ECO:0000256" key="1">
    <source>
        <dbReference type="SAM" id="MobiDB-lite"/>
    </source>
</evidence>
<gene>
    <name evidence="2" type="ORF">Poly51_36320</name>
</gene>
<name>A0A5C6F336_9BACT</name>
<dbReference type="OrthoDB" id="9850173at2"/>
<dbReference type="RefSeq" id="WP_146459053.1">
    <property type="nucleotide sequence ID" value="NZ_SJPW01000004.1"/>
</dbReference>
<accession>A0A5C6F336</accession>
<dbReference type="EMBL" id="SJPW01000004">
    <property type="protein sequence ID" value="TWU54910.1"/>
    <property type="molecule type" value="Genomic_DNA"/>
</dbReference>
<comment type="caution">
    <text evidence="2">The sequence shown here is derived from an EMBL/GenBank/DDBJ whole genome shotgun (WGS) entry which is preliminary data.</text>
</comment>
<keyword evidence="3" id="KW-1185">Reference proteome</keyword>
<dbReference type="AlphaFoldDB" id="A0A5C6F336"/>
<sequence>MGVLSEVPPDKHILTIRRATDAIVKQARKIAPGRTWSICELLLDEDDLEWLRSWAASLHEEQVRVNLRYHGRPAGLGLLLLTLASEWCRRYGHERGIYGVFNEFEWDELARKRLFTPTGYPQISVRESIEEACKTYGLRHAFDSQTNQPWYLTIKLQFGFTLLGAKDQLNHWLAGVSTEAIDLLLSNESTSKAKGTVVRSDSFADLWKTLRDFRTGAVRRPTAMRVIAESPWTLAAWGDELLDAALRPVGNSVTVASSASPTSDERTRPAEDLDQDPEVLTTPRIVWRDNQVTWVANYDSKFLSMLAEDCYFISLDDEGFDVLRKQPDGSYSSLSRELQVSLPTDRRQVLISVSDGGGRGVTSQLLELFKHEDDFQAFGTNGKSVSVGQMATERGYTLRLPIGSKFEPDEDLEARFLLNESWWVQLRPGWSQTATVQLPGDPVAMPVLQEKDELVASWTESVSSSVELLAGGTQFRVRLQVRDSDVEVLSLRVDGNEGPIYSQQVGLIVSGLISVSSLGYEGSTRIRILAKRQNTRVINRVIRIEREGLVVLRKGRWQTHQAENAIDATRMSRTQSVVIPGTTNRGEGWTLIEGSRRIALSPCKSQRMTDLGCRGWPLRVTDHEFNRVDSSSLRVLAANVIDRGIVQDAAQLPGSRCVRIELSDRIDPGNDHHCVLWTESGRLINFGADDIRCDQLSWVVDPASVGVDYEDLVVAAAVAYRGVRLGSWWTDDWWRPITTVDSSEAAAMVASCLRWFYLPLRQRSKCVDELVSDFGAAVFDQWCQFQPSSQVGPTASLNEHRETDPVFAFDLLRQNEDEPGWSATVRSFLSIWQPTPDEANQIAPDIMETESVHSLESLVMGLSTTMPFFVGNFVSAWMEAQAIKSNEDQLRSYLCSQLCDPLKKRAEDFCDQYPIEGSHPLVPWLPFDEAYVETLISYASQPTYSGCGAGNFEASHNQSELCRLIAAQLVHPAKNARCQQTVHAPCNRDK</sequence>
<proteinExistence type="predicted"/>
<evidence type="ECO:0000313" key="2">
    <source>
        <dbReference type="EMBL" id="TWU54910.1"/>
    </source>
</evidence>